<evidence type="ECO:0008006" key="3">
    <source>
        <dbReference type="Google" id="ProtNLM"/>
    </source>
</evidence>
<accession>A0A159Z4V2</accession>
<dbReference type="Proteomes" id="UP000076128">
    <property type="component" value="Chromosome"/>
</dbReference>
<sequence>MASIELPIGHRRKKPANPGYSGLLHCDTISNRVLNGQKQPGTMNWISAPMALVRVAPVWRRAGLWTLSTLGMLAMTAASAQDAPTYSLYGSTGLIDMPTGEMPADGELALTTNYYGGVLRSALSFQIAPRLSGTFRYSVIDNYFGPGEGQELYDRSFDVSYQISREGEVVPGIVAGLRDFGGTGVFASEFVAASKHLRPDLVVTGGIGWGRLGSYGSFENPLGLIADGFKSRPSGVGGIDDTGQVAFDTFFRGPAALFGGVEWRPSDRLSFKAEYSSDAYDREVNFAEFERRTPFNFAATYRMRNGVDLTGFALHGSEFGMMVNLAFDPGRARFTSGREPAPPPVVAVAVADQRAAASWGETPGETLSTRVAAALKPQGIELESLSITGSTATVRIRNGAYDAAPQAVGRTARVLSATLPGAVSTFRIVPVVRGIPASAVTLRRVDVEELELAPDGAWQSFARADIADAAGNRFDPAGAPLRQYPRFNWQVTPYSQQSFFDPDAPVRVDLGAQLAFGVDVAPGMILSGSIRQKLIGNLDESTRVSNSVLPRVRSDVVEYDKTEEAEITHLTGEYFFRPGPDLYGRVTAGYLERMFGGVSGEVLWKPVDSRLALGAELNYAVQREFDSGFGFQDYDVVTGHASAYYDFGGGYLGQIDAGRYLAGDWGATFALDREFGNGFTVGAFFTLTDVSFDDFGEGSFDKGIRFEIPLSWLAGEPSQRGFATTIRPVTRDGGARLSVRNRLYGLTRDYHAPELQDNWGRFWR</sequence>
<protein>
    <recommendedName>
        <fullName evidence="3">Exopolysaccharide biosynthesis protein YbjH</fullName>
    </recommendedName>
</protein>
<dbReference type="InterPro" id="IPR010344">
    <property type="entry name" value="YbjH"/>
</dbReference>
<dbReference type="KEGG" id="daa:AKL17_2132"/>
<gene>
    <name evidence="1" type="ORF">AKL17_2132</name>
</gene>
<evidence type="ECO:0000313" key="1">
    <source>
        <dbReference type="EMBL" id="AMY69378.1"/>
    </source>
</evidence>
<reference evidence="1 2" key="1">
    <citation type="submission" date="2015-09" db="EMBL/GenBank/DDBJ databases">
        <title>Complete genome sequence of Defluviimonas alba cai42t isolated from an oilfield in Xinjiang.</title>
        <authorList>
            <person name="Geng S."/>
            <person name="Pan X."/>
            <person name="Wu X."/>
        </authorList>
    </citation>
    <scope>NUCLEOTIDE SEQUENCE [LARGE SCALE GENOMIC DNA]</scope>
    <source>
        <strain evidence="2">cai42</strain>
    </source>
</reference>
<keyword evidence="2" id="KW-1185">Reference proteome</keyword>
<dbReference type="EMBL" id="CP012661">
    <property type="protein sequence ID" value="AMY69378.1"/>
    <property type="molecule type" value="Genomic_DNA"/>
</dbReference>
<dbReference type="Pfam" id="PF06082">
    <property type="entry name" value="YjbH"/>
    <property type="match status" value="1"/>
</dbReference>
<dbReference type="STRING" id="1335048.AKL17_2132"/>
<name>A0A159Z4V2_9RHOB</name>
<organism evidence="1 2">
    <name type="scientific">Frigidibacter mobilis</name>
    <dbReference type="NCBI Taxonomy" id="1335048"/>
    <lineage>
        <taxon>Bacteria</taxon>
        <taxon>Pseudomonadati</taxon>
        <taxon>Pseudomonadota</taxon>
        <taxon>Alphaproteobacteria</taxon>
        <taxon>Rhodobacterales</taxon>
        <taxon>Paracoccaceae</taxon>
        <taxon>Frigidibacter</taxon>
    </lineage>
</organism>
<dbReference type="AlphaFoldDB" id="A0A159Z4V2"/>
<evidence type="ECO:0000313" key="2">
    <source>
        <dbReference type="Proteomes" id="UP000076128"/>
    </source>
</evidence>
<proteinExistence type="predicted"/>
<dbReference type="PATRIC" id="fig|1335048.3.peg.2224"/>